<gene>
    <name evidence="2" type="ORF">MDMS009_134</name>
</gene>
<evidence type="ECO:0000313" key="3">
    <source>
        <dbReference type="Proteomes" id="UP000004679"/>
    </source>
</evidence>
<feature type="transmembrane region" description="Helical" evidence="1">
    <location>
        <begin position="45"/>
        <end position="67"/>
    </location>
</feature>
<evidence type="ECO:0000313" key="2">
    <source>
        <dbReference type="EMBL" id="EEF81142.1"/>
    </source>
</evidence>
<proteinExistence type="predicted"/>
<dbReference type="HOGENOM" id="CLU_100934_0_0_6"/>
<sequence>MKYFLILLAIFATFGLFSGASEPVISPLQGTWIEPILHSLHIGNSIIFSLSVAYLGSFFFWALVVQYPEAKRRKLLRDNLSQHYQQFKESVIQVLLFSSVGTHESKLPKKLCDHVEFKAYFDANGKQRWYEALNGLDDRNDFLQDLLFEMELLASEVNYVLNNVAIQDERVHSSFKLLNQNINRLKNSSAYTDDPVKYVGNFLWGILARWSFIDGQQQDDFLELMIKKV</sequence>
<keyword evidence="1" id="KW-0472">Membrane</keyword>
<accession>C0N1Y2</accession>
<organism evidence="2 3">
    <name type="scientific">Methylophaga thiooxydans DMS010</name>
    <dbReference type="NCBI Taxonomy" id="637616"/>
    <lineage>
        <taxon>Bacteria</taxon>
        <taxon>Pseudomonadati</taxon>
        <taxon>Pseudomonadota</taxon>
        <taxon>Gammaproteobacteria</taxon>
        <taxon>Thiotrichales</taxon>
        <taxon>Piscirickettsiaceae</taxon>
        <taxon>Methylophaga</taxon>
    </lineage>
</organism>
<evidence type="ECO:0000256" key="1">
    <source>
        <dbReference type="SAM" id="Phobius"/>
    </source>
</evidence>
<keyword evidence="1" id="KW-0812">Transmembrane</keyword>
<dbReference type="RefSeq" id="WP_008289922.1">
    <property type="nucleotide sequence ID" value="NZ_GG657883.1"/>
</dbReference>
<name>C0N1Y2_9GAMM</name>
<dbReference type="EMBL" id="GG657883">
    <property type="protein sequence ID" value="EEF81142.1"/>
    <property type="molecule type" value="Genomic_DNA"/>
</dbReference>
<keyword evidence="3" id="KW-1185">Reference proteome</keyword>
<dbReference type="AlphaFoldDB" id="C0N1Y2"/>
<keyword evidence="1" id="KW-1133">Transmembrane helix</keyword>
<reference evidence="2 3" key="1">
    <citation type="journal article" date="2011" name="J. Bacteriol.">
        <title>Draft genome sequence of the chemolithoheterotrophic, halophilic methylotroph Methylophaga thiooxydans DMS010.</title>
        <authorList>
            <person name="Boden R."/>
            <person name="Ferriera S."/>
            <person name="Johnson J."/>
            <person name="Kelly D.P."/>
            <person name="Murrell J.C."/>
            <person name="Schafer H."/>
        </authorList>
    </citation>
    <scope>NUCLEOTIDE SEQUENCE [LARGE SCALE GENOMIC DNA]</scope>
    <source>
        <strain evidence="2 3">DMS010</strain>
    </source>
</reference>
<protein>
    <submittedName>
        <fullName evidence="2">Uncharacterized protein</fullName>
    </submittedName>
</protein>
<dbReference type="Proteomes" id="UP000004679">
    <property type="component" value="Unassembled WGS sequence"/>
</dbReference>